<name>A0A8J2U3Y0_9GAMM</name>
<comment type="subcellular location">
    <subcellularLocation>
        <location evidence="4">Cell envelope</location>
    </subcellularLocation>
</comment>
<dbReference type="InterPro" id="IPR041827">
    <property type="entry name" value="CpdB_N"/>
</dbReference>
<dbReference type="InterPro" id="IPR006179">
    <property type="entry name" value="5_nucleotidase/apyrase"/>
</dbReference>
<dbReference type="InterPro" id="IPR008334">
    <property type="entry name" value="5'-Nucleotdase_C"/>
</dbReference>
<dbReference type="InterPro" id="IPR029052">
    <property type="entry name" value="Metallo-depent_PP-like"/>
</dbReference>
<comment type="similarity">
    <text evidence="5 11">Belongs to the 5'-nucleotidase family.</text>
</comment>
<keyword evidence="6" id="KW-0479">Metal-binding</keyword>
<evidence type="ECO:0000313" key="14">
    <source>
        <dbReference type="EMBL" id="GGA73047.1"/>
    </source>
</evidence>
<dbReference type="InterPro" id="IPR004843">
    <property type="entry name" value="Calcineurin-like_PHP"/>
</dbReference>
<keyword evidence="9 11" id="KW-0378">Hydrolase</keyword>
<sequence length="659" mass="72899">MERQPITFRLITMVVFVAAGLVNAAFAQDKADRQIQLRILATTDIHMHLVDYDYYRDEQSVSIGFSRVATLIQQARAEVTNSVLVDNGDLIQGAPLGDYVAYEHGLPAHSVHPAFRIMNKLGYDAANLGNHEFNFGLPFLQQSLRGANFPYVSANVYIDDGDDDPSNDQHYIQPYVIVATELSANDGKQYPINIGYIGFTPPQITFWDMDHLKGNVIAKDIVDTARLLVPEMKAKGADLVIAIPHSGLYDTPRRGMDENASYHLAQVDGIDAILFGHSHRVFPGDPEIASYQGVDSEMGTVFGIPAVMPGFWGSHLGLVDLTLTEQDGRWQRTAAKTSVRAIATRVDGQFKPLVEADPSINALVMPEHQATLNYMRQKVGQTPVRIHSYFALAADDPSVQLVNNAQRWYARKAVRGTEYHELPILSAAAPFKSGGRAGPDYYTDIAAGDIALIHLKDLYVYPNDLKVVQLTGAQVVQWLERSAGQFNQIDPAVKTPQELINRAFPSYNFDVIDGIEYQIDLTQPSRFDPEGALLNPEAQRIRNVRFNGQPLDLTQSFLVVTNNYRAGGGGQFPNMDGSKTVIHAPDKNRAVVAQYLASADFDPTIDQNWQFSDNLGDATVLFQTAPIAHQLAPANLLPYQPPAQDGQQQQAQFMLRINP</sequence>
<keyword evidence="10" id="KW-0511">Multifunctional enzyme</keyword>
<evidence type="ECO:0000256" key="6">
    <source>
        <dbReference type="ARBA" id="ARBA00022723"/>
    </source>
</evidence>
<evidence type="ECO:0000256" key="1">
    <source>
        <dbReference type="ARBA" id="ARBA00000527"/>
    </source>
</evidence>
<dbReference type="RefSeq" id="WP_229744667.1">
    <property type="nucleotide sequence ID" value="NZ_BMDX01000005.1"/>
</dbReference>
<dbReference type="Gene3D" id="3.90.780.10">
    <property type="entry name" value="5'-Nucleotidase, C-terminal domain"/>
    <property type="match status" value="1"/>
</dbReference>
<dbReference type="Proteomes" id="UP000619743">
    <property type="component" value="Unassembled WGS sequence"/>
</dbReference>
<evidence type="ECO:0000256" key="7">
    <source>
        <dbReference type="ARBA" id="ARBA00022729"/>
    </source>
</evidence>
<keyword evidence="15" id="KW-1185">Reference proteome</keyword>
<dbReference type="GO" id="GO:0009166">
    <property type="term" value="P:nucleotide catabolic process"/>
    <property type="evidence" value="ECO:0007669"/>
    <property type="project" value="InterPro"/>
</dbReference>
<evidence type="ECO:0000259" key="13">
    <source>
        <dbReference type="Pfam" id="PF02872"/>
    </source>
</evidence>
<evidence type="ECO:0000256" key="3">
    <source>
        <dbReference type="ARBA" id="ARBA00001968"/>
    </source>
</evidence>
<comment type="cofactor">
    <cofactor evidence="3">
        <name>a divalent metal cation</name>
        <dbReference type="ChEBI" id="CHEBI:60240"/>
    </cofactor>
</comment>
<evidence type="ECO:0000259" key="12">
    <source>
        <dbReference type="Pfam" id="PF00149"/>
    </source>
</evidence>
<dbReference type="GO" id="GO:0008663">
    <property type="term" value="F:2',3'-cyclic-nucleotide 2'-phosphodiesterase activity"/>
    <property type="evidence" value="ECO:0007669"/>
    <property type="project" value="UniProtKB-EC"/>
</dbReference>
<protein>
    <submittedName>
        <fullName evidence="14">2',3'-cyclic-nucleotide 2'-phosphodiesterase</fullName>
    </submittedName>
</protein>
<dbReference type="PANTHER" id="PTHR11575">
    <property type="entry name" value="5'-NUCLEOTIDASE-RELATED"/>
    <property type="match status" value="1"/>
</dbReference>
<feature type="domain" description="5'-Nucleotidase C-terminal" evidence="13">
    <location>
        <begin position="379"/>
        <end position="574"/>
    </location>
</feature>
<dbReference type="SUPFAM" id="SSF56300">
    <property type="entry name" value="Metallo-dependent phosphatases"/>
    <property type="match status" value="1"/>
</dbReference>
<dbReference type="Pfam" id="PF00149">
    <property type="entry name" value="Metallophos"/>
    <property type="match status" value="1"/>
</dbReference>
<dbReference type="PROSITE" id="PS00786">
    <property type="entry name" value="5_NUCLEOTIDASE_2"/>
    <property type="match status" value="1"/>
</dbReference>
<evidence type="ECO:0000256" key="2">
    <source>
        <dbReference type="ARBA" id="ARBA00001730"/>
    </source>
</evidence>
<dbReference type="PRINTS" id="PR01607">
    <property type="entry name" value="APYRASEFAMLY"/>
</dbReference>
<evidence type="ECO:0000256" key="4">
    <source>
        <dbReference type="ARBA" id="ARBA00004196"/>
    </source>
</evidence>
<comment type="catalytic activity">
    <reaction evidence="1">
        <text>a ribonucleoside 3'-phosphate + H2O = a ribonucleoside + phosphate</text>
        <dbReference type="Rhea" id="RHEA:10144"/>
        <dbReference type="ChEBI" id="CHEBI:13197"/>
        <dbReference type="ChEBI" id="CHEBI:15377"/>
        <dbReference type="ChEBI" id="CHEBI:18254"/>
        <dbReference type="ChEBI" id="CHEBI:43474"/>
        <dbReference type="EC" id="3.1.3.6"/>
    </reaction>
</comment>
<feature type="domain" description="Calcineurin-like phosphoesterase" evidence="12">
    <location>
        <begin position="37"/>
        <end position="280"/>
    </location>
</feature>
<feature type="signal peptide" evidence="11">
    <location>
        <begin position="1"/>
        <end position="27"/>
    </location>
</feature>
<evidence type="ECO:0000256" key="5">
    <source>
        <dbReference type="ARBA" id="ARBA00006654"/>
    </source>
</evidence>
<dbReference type="InterPro" id="IPR036907">
    <property type="entry name" value="5'-Nucleotdase_C_sf"/>
</dbReference>
<evidence type="ECO:0000313" key="15">
    <source>
        <dbReference type="Proteomes" id="UP000619743"/>
    </source>
</evidence>
<feature type="chain" id="PRO_5035338889" evidence="11">
    <location>
        <begin position="28"/>
        <end position="659"/>
    </location>
</feature>
<evidence type="ECO:0000256" key="11">
    <source>
        <dbReference type="RuleBase" id="RU362119"/>
    </source>
</evidence>
<dbReference type="NCBIfam" id="NF006938">
    <property type="entry name" value="PRK09420.1"/>
    <property type="match status" value="1"/>
</dbReference>
<dbReference type="GO" id="GO:0000166">
    <property type="term" value="F:nucleotide binding"/>
    <property type="evidence" value="ECO:0007669"/>
    <property type="project" value="UniProtKB-KW"/>
</dbReference>
<dbReference type="InterPro" id="IPR006146">
    <property type="entry name" value="5'-Nucleotdase_CS"/>
</dbReference>
<evidence type="ECO:0000256" key="10">
    <source>
        <dbReference type="ARBA" id="ARBA00023268"/>
    </source>
</evidence>
<accession>A0A8J2U3Y0</accession>
<keyword evidence="7 11" id="KW-0732">Signal</keyword>
<keyword evidence="8 11" id="KW-0547">Nucleotide-binding</keyword>
<proteinExistence type="inferred from homology"/>
<dbReference type="GO" id="GO:0030288">
    <property type="term" value="C:outer membrane-bounded periplasmic space"/>
    <property type="evidence" value="ECO:0007669"/>
    <property type="project" value="TreeGrafter"/>
</dbReference>
<dbReference type="EMBL" id="BMDX01000005">
    <property type="protein sequence ID" value="GGA73047.1"/>
    <property type="molecule type" value="Genomic_DNA"/>
</dbReference>
<evidence type="ECO:0000256" key="9">
    <source>
        <dbReference type="ARBA" id="ARBA00022801"/>
    </source>
</evidence>
<dbReference type="SUPFAM" id="SSF55816">
    <property type="entry name" value="5'-nucleotidase (syn. UDP-sugar hydrolase), C-terminal domain"/>
    <property type="match status" value="1"/>
</dbReference>
<reference evidence="15" key="1">
    <citation type="journal article" date="2019" name="Int. J. Syst. Evol. Microbiol.">
        <title>The Global Catalogue of Microorganisms (GCM) 10K type strain sequencing project: providing services to taxonomists for standard genome sequencing and annotation.</title>
        <authorList>
            <consortium name="The Broad Institute Genomics Platform"/>
            <consortium name="The Broad Institute Genome Sequencing Center for Infectious Disease"/>
            <person name="Wu L."/>
            <person name="Ma J."/>
        </authorList>
    </citation>
    <scope>NUCLEOTIDE SEQUENCE [LARGE SCALE GENOMIC DNA]</scope>
    <source>
        <strain evidence="15">CGMCC 1.10130</strain>
    </source>
</reference>
<comment type="catalytic activity">
    <reaction evidence="2">
        <text>a nucleoside 2',3'-cyclic phosphate + H2O = a nucleoside 3'-phosphate + H(+)</text>
        <dbReference type="Rhea" id="RHEA:19621"/>
        <dbReference type="ChEBI" id="CHEBI:15377"/>
        <dbReference type="ChEBI" id="CHEBI:15378"/>
        <dbReference type="ChEBI" id="CHEBI:66949"/>
        <dbReference type="ChEBI" id="CHEBI:66954"/>
        <dbReference type="EC" id="3.1.4.16"/>
    </reaction>
</comment>
<organism evidence="14 15">
    <name type="scientific">Neiella marina</name>
    <dbReference type="NCBI Taxonomy" id="508461"/>
    <lineage>
        <taxon>Bacteria</taxon>
        <taxon>Pseudomonadati</taxon>
        <taxon>Pseudomonadota</taxon>
        <taxon>Gammaproteobacteria</taxon>
        <taxon>Alteromonadales</taxon>
        <taxon>Echinimonadaceae</taxon>
        <taxon>Neiella</taxon>
    </lineage>
</organism>
<dbReference type="Pfam" id="PF02872">
    <property type="entry name" value="5_nucleotid_C"/>
    <property type="match status" value="1"/>
</dbReference>
<evidence type="ECO:0000256" key="8">
    <source>
        <dbReference type="ARBA" id="ARBA00022741"/>
    </source>
</evidence>
<comment type="caution">
    <text evidence="14">The sequence shown here is derived from an EMBL/GenBank/DDBJ whole genome shotgun (WGS) entry which is preliminary data.</text>
</comment>
<dbReference type="GO" id="GO:0046872">
    <property type="term" value="F:metal ion binding"/>
    <property type="evidence" value="ECO:0007669"/>
    <property type="project" value="UniProtKB-KW"/>
</dbReference>
<dbReference type="PANTHER" id="PTHR11575:SF6">
    <property type="entry name" value="2',3'-CYCLIC-NUCLEOTIDE 2'-PHOSPHODIESTERASE_3'-NUCLEOTIDASE"/>
    <property type="match status" value="1"/>
</dbReference>
<dbReference type="CDD" id="cd07410">
    <property type="entry name" value="MPP_CpdB_N"/>
    <property type="match status" value="1"/>
</dbReference>
<dbReference type="AlphaFoldDB" id="A0A8J2U3Y0"/>
<gene>
    <name evidence="14" type="ORF">GCM10011369_13470</name>
</gene>
<dbReference type="GO" id="GO:0008254">
    <property type="term" value="F:3'-nucleotidase activity"/>
    <property type="evidence" value="ECO:0007669"/>
    <property type="project" value="UniProtKB-EC"/>
</dbReference>
<dbReference type="Gene3D" id="3.60.21.10">
    <property type="match status" value="1"/>
</dbReference>